<dbReference type="InterPro" id="IPR036388">
    <property type="entry name" value="WH-like_DNA-bd_sf"/>
</dbReference>
<dbReference type="PROSITE" id="PS01256">
    <property type="entry name" value="CULLIN_1"/>
    <property type="match status" value="1"/>
</dbReference>
<dbReference type="GO" id="GO:0016874">
    <property type="term" value="F:ligase activity"/>
    <property type="evidence" value="ECO:0007669"/>
    <property type="project" value="UniProtKB-KW"/>
</dbReference>
<evidence type="ECO:0000256" key="1">
    <source>
        <dbReference type="SAM" id="MobiDB-lite"/>
    </source>
</evidence>
<gene>
    <name evidence="3" type="ORF">SO694_0023705</name>
</gene>
<evidence type="ECO:0000259" key="2">
    <source>
        <dbReference type="SMART" id="SM00884"/>
    </source>
</evidence>
<dbReference type="InterPro" id="IPR036390">
    <property type="entry name" value="WH_DNA-bd_sf"/>
</dbReference>
<feature type="region of interest" description="Disordered" evidence="1">
    <location>
        <begin position="71"/>
        <end position="95"/>
    </location>
</feature>
<dbReference type="Proteomes" id="UP001363151">
    <property type="component" value="Unassembled WGS sequence"/>
</dbReference>
<organism evidence="3 4">
    <name type="scientific">Aureococcus anophagefferens</name>
    <name type="common">Harmful bloom alga</name>
    <dbReference type="NCBI Taxonomy" id="44056"/>
    <lineage>
        <taxon>Eukaryota</taxon>
        <taxon>Sar</taxon>
        <taxon>Stramenopiles</taxon>
        <taxon>Ochrophyta</taxon>
        <taxon>Pelagophyceae</taxon>
        <taxon>Pelagomonadales</taxon>
        <taxon>Pelagomonadaceae</taxon>
        <taxon>Aureococcus</taxon>
    </lineage>
</organism>
<accession>A0ABR1FST4</accession>
<name>A0ABR1FST4_AURAN</name>
<dbReference type="Pfam" id="PF10557">
    <property type="entry name" value="Cullin_Nedd8"/>
    <property type="match status" value="1"/>
</dbReference>
<comment type="caution">
    <text evidence="3">The sequence shown here is derived from an EMBL/GenBank/DDBJ whole genome shotgun (WGS) entry which is preliminary data.</text>
</comment>
<feature type="compositionally biased region" description="Basic residues" evidence="1">
    <location>
        <begin position="79"/>
        <end position="95"/>
    </location>
</feature>
<dbReference type="SUPFAM" id="SSF46785">
    <property type="entry name" value="Winged helix' DNA-binding domain"/>
    <property type="match status" value="1"/>
</dbReference>
<evidence type="ECO:0000313" key="4">
    <source>
        <dbReference type="Proteomes" id="UP001363151"/>
    </source>
</evidence>
<evidence type="ECO:0000313" key="3">
    <source>
        <dbReference type="EMBL" id="KAK7237759.1"/>
    </source>
</evidence>
<dbReference type="EMBL" id="JBBJCI010000239">
    <property type="protein sequence ID" value="KAK7237759.1"/>
    <property type="molecule type" value="Genomic_DNA"/>
</dbReference>
<dbReference type="InterPro" id="IPR016157">
    <property type="entry name" value="Cullin_CS"/>
</dbReference>
<dbReference type="SMART" id="SM00884">
    <property type="entry name" value="Cullin_Nedd8"/>
    <property type="match status" value="1"/>
</dbReference>
<keyword evidence="3" id="KW-0436">Ligase</keyword>
<reference evidence="3 4" key="1">
    <citation type="submission" date="2024-03" db="EMBL/GenBank/DDBJ databases">
        <title>Aureococcus anophagefferens CCMP1851 and Kratosvirus quantuckense: Draft genome of a second virus-susceptible host strain in the model system.</title>
        <authorList>
            <person name="Chase E."/>
            <person name="Truchon A.R."/>
            <person name="Schepens W."/>
            <person name="Wilhelm S.W."/>
        </authorList>
    </citation>
    <scope>NUCLEOTIDE SEQUENCE [LARGE SCALE GENOMIC DNA]</scope>
    <source>
        <strain evidence="3 4">CCMP1851</strain>
    </source>
</reference>
<proteinExistence type="predicted"/>
<sequence>MNVFRLKTFDETWALLRRRLACVFDEALCDDVDPELPSKTETYNIVRDCCFIERWQEQLYAVCAPELQAPARPGPAASRPRRGRGRRRRAARRRRERVGLLEQAALPGRRLGGRPDLAADVEARFGDCVATLDATLAQALLLVALNGGAALSAGAAAAAAGLDRATLSPAAAAASANVVAADGGGAYAANAAFPGRGRVRLPAPAAPSGADGGAGDARKTLSHAALLGDVFAQLKRPASTADVKARVESLIEREYLERDPRDAGVYNYLA</sequence>
<dbReference type="Gene3D" id="1.10.10.10">
    <property type="entry name" value="Winged helix-like DNA-binding domain superfamily/Winged helix DNA-binding domain"/>
    <property type="match status" value="1"/>
</dbReference>
<feature type="domain" description="Cullin neddylation" evidence="2">
    <location>
        <begin position="213"/>
        <end position="264"/>
    </location>
</feature>
<protein>
    <submittedName>
        <fullName evidence="3">Ubiquitin protein ligase binding protein</fullName>
    </submittedName>
</protein>
<keyword evidence="4" id="KW-1185">Reference proteome</keyword>
<dbReference type="InterPro" id="IPR019559">
    <property type="entry name" value="Cullin_neddylation_domain"/>
</dbReference>